<keyword evidence="8" id="KW-0626">Porin</keyword>
<evidence type="ECO:0000256" key="2">
    <source>
        <dbReference type="ARBA" id="ARBA00011233"/>
    </source>
</evidence>
<dbReference type="GO" id="GO:0009279">
    <property type="term" value="C:cell outer membrane"/>
    <property type="evidence" value="ECO:0007669"/>
    <property type="project" value="UniProtKB-SubCell"/>
</dbReference>
<feature type="chain" id="PRO_5037102837" description="Porin domain-containing protein" evidence="11">
    <location>
        <begin position="27"/>
        <end position="361"/>
    </location>
</feature>
<accession>A0A917ZFL5</accession>
<feature type="domain" description="Porin" evidence="12">
    <location>
        <begin position="21"/>
        <end position="339"/>
    </location>
</feature>
<dbReference type="Proteomes" id="UP000599578">
    <property type="component" value="Unassembled WGS sequence"/>
</dbReference>
<dbReference type="SUPFAM" id="SSF56935">
    <property type="entry name" value="Porins"/>
    <property type="match status" value="1"/>
</dbReference>
<feature type="signal peptide" evidence="11">
    <location>
        <begin position="1"/>
        <end position="26"/>
    </location>
</feature>
<dbReference type="GO" id="GO:0046930">
    <property type="term" value="C:pore complex"/>
    <property type="evidence" value="ECO:0007669"/>
    <property type="project" value="UniProtKB-KW"/>
</dbReference>
<keyword evidence="14" id="KW-1185">Reference proteome</keyword>
<keyword evidence="6 11" id="KW-0732">Signal</keyword>
<gene>
    <name evidence="13" type="ORF">GCM10011348_21880</name>
</gene>
<dbReference type="InterPro" id="IPR033900">
    <property type="entry name" value="Gram_neg_porin_domain"/>
</dbReference>
<evidence type="ECO:0000256" key="1">
    <source>
        <dbReference type="ARBA" id="ARBA00004571"/>
    </source>
</evidence>
<dbReference type="Pfam" id="PF13609">
    <property type="entry name" value="Porin_4"/>
    <property type="match status" value="1"/>
</dbReference>
<evidence type="ECO:0000256" key="9">
    <source>
        <dbReference type="ARBA" id="ARBA00023136"/>
    </source>
</evidence>
<evidence type="ECO:0000256" key="11">
    <source>
        <dbReference type="SAM" id="SignalP"/>
    </source>
</evidence>
<dbReference type="RefSeq" id="WP_188860639.1">
    <property type="nucleotide sequence ID" value="NZ_BMLT01000005.1"/>
</dbReference>
<sequence length="361" mass="39066">MLKENKKNLLLTLPVVGFSFCSNAYAIDVPESFEYRLYGQINQILMFADDGEKSEQFISDNSNSASRLGVIGKVDTPEGFEIGARLEAGYAQNPSNMVTMEARTIDAEFKARQINLHIGGDFGKLTLGRTDGANNGNAESDLSGTTLALLQSPVGIGARLQFQDDGMYGPPVALVLNHQDFESRYDLIRYDTPEIGGAVISASTGIKDDNDVYEIGSKIKHKFEGGSRLSAGLGYSAEMKDGVADKEETYGGSVSWLSSNGFNVSLTATRKVDDDESNPDADYRSVKIGYKKGRHAVAAIYGQGSDQGKEGDDATYAGVGYLYGAAKWLQLYGAYTVQSLDRDGRDYDDINIAYAGVRIGF</sequence>
<comment type="subcellular location">
    <subcellularLocation>
        <location evidence="1">Cell outer membrane</location>
        <topology evidence="1">Multi-pass membrane protein</topology>
    </subcellularLocation>
</comment>
<evidence type="ECO:0000256" key="6">
    <source>
        <dbReference type="ARBA" id="ARBA00022729"/>
    </source>
</evidence>
<dbReference type="InterPro" id="IPR050298">
    <property type="entry name" value="Gram-neg_bact_OMP"/>
</dbReference>
<evidence type="ECO:0000256" key="3">
    <source>
        <dbReference type="ARBA" id="ARBA00022448"/>
    </source>
</evidence>
<dbReference type="GO" id="GO:0006811">
    <property type="term" value="P:monoatomic ion transport"/>
    <property type="evidence" value="ECO:0007669"/>
    <property type="project" value="UniProtKB-KW"/>
</dbReference>
<dbReference type="PANTHER" id="PTHR34501:SF9">
    <property type="entry name" value="MAJOR OUTER MEMBRANE PROTEIN P.IA"/>
    <property type="match status" value="1"/>
</dbReference>
<organism evidence="13 14">
    <name type="scientific">Marinobacterium nitratireducens</name>
    <dbReference type="NCBI Taxonomy" id="518897"/>
    <lineage>
        <taxon>Bacteria</taxon>
        <taxon>Pseudomonadati</taxon>
        <taxon>Pseudomonadota</taxon>
        <taxon>Gammaproteobacteria</taxon>
        <taxon>Oceanospirillales</taxon>
        <taxon>Oceanospirillaceae</taxon>
        <taxon>Marinobacterium</taxon>
    </lineage>
</organism>
<keyword evidence="4" id="KW-1134">Transmembrane beta strand</keyword>
<keyword evidence="5" id="KW-0812">Transmembrane</keyword>
<evidence type="ECO:0000256" key="4">
    <source>
        <dbReference type="ARBA" id="ARBA00022452"/>
    </source>
</evidence>
<reference evidence="13 14" key="1">
    <citation type="journal article" date="2014" name="Int. J. Syst. Evol. Microbiol.">
        <title>Complete genome sequence of Corynebacterium casei LMG S-19264T (=DSM 44701T), isolated from a smear-ripened cheese.</title>
        <authorList>
            <consortium name="US DOE Joint Genome Institute (JGI-PGF)"/>
            <person name="Walter F."/>
            <person name="Albersmeier A."/>
            <person name="Kalinowski J."/>
            <person name="Ruckert C."/>
        </authorList>
    </citation>
    <scope>NUCLEOTIDE SEQUENCE [LARGE SCALE GENOMIC DNA]</scope>
    <source>
        <strain evidence="13 14">CGMCC 1.7286</strain>
    </source>
</reference>
<comment type="subunit">
    <text evidence="2">Homotrimer.</text>
</comment>
<evidence type="ECO:0000256" key="8">
    <source>
        <dbReference type="ARBA" id="ARBA00023114"/>
    </source>
</evidence>
<dbReference type="GO" id="GO:0015288">
    <property type="term" value="F:porin activity"/>
    <property type="evidence" value="ECO:0007669"/>
    <property type="project" value="UniProtKB-KW"/>
</dbReference>
<name>A0A917ZFL5_9GAMM</name>
<comment type="caution">
    <text evidence="13">The sequence shown here is derived from an EMBL/GenBank/DDBJ whole genome shotgun (WGS) entry which is preliminary data.</text>
</comment>
<evidence type="ECO:0000256" key="7">
    <source>
        <dbReference type="ARBA" id="ARBA00023065"/>
    </source>
</evidence>
<keyword evidence="7" id="KW-0406">Ion transport</keyword>
<evidence type="ECO:0000313" key="14">
    <source>
        <dbReference type="Proteomes" id="UP000599578"/>
    </source>
</evidence>
<dbReference type="AlphaFoldDB" id="A0A917ZFL5"/>
<evidence type="ECO:0000256" key="10">
    <source>
        <dbReference type="ARBA" id="ARBA00023237"/>
    </source>
</evidence>
<dbReference type="Gene3D" id="2.40.160.10">
    <property type="entry name" value="Porin"/>
    <property type="match status" value="1"/>
</dbReference>
<dbReference type="EMBL" id="BMLT01000005">
    <property type="protein sequence ID" value="GGO81871.1"/>
    <property type="molecule type" value="Genomic_DNA"/>
</dbReference>
<proteinExistence type="predicted"/>
<keyword evidence="3" id="KW-0813">Transport</keyword>
<evidence type="ECO:0000259" key="12">
    <source>
        <dbReference type="Pfam" id="PF13609"/>
    </source>
</evidence>
<evidence type="ECO:0000256" key="5">
    <source>
        <dbReference type="ARBA" id="ARBA00022692"/>
    </source>
</evidence>
<keyword evidence="9" id="KW-0472">Membrane</keyword>
<dbReference type="InterPro" id="IPR023614">
    <property type="entry name" value="Porin_dom_sf"/>
</dbReference>
<keyword evidence="10" id="KW-0998">Cell outer membrane</keyword>
<protein>
    <recommendedName>
        <fullName evidence="12">Porin domain-containing protein</fullName>
    </recommendedName>
</protein>
<dbReference type="PANTHER" id="PTHR34501">
    <property type="entry name" value="PROTEIN YDDL-RELATED"/>
    <property type="match status" value="1"/>
</dbReference>
<evidence type="ECO:0000313" key="13">
    <source>
        <dbReference type="EMBL" id="GGO81871.1"/>
    </source>
</evidence>